<evidence type="ECO:0000256" key="2">
    <source>
        <dbReference type="PIRSR" id="PIRSR605754-1"/>
    </source>
</evidence>
<keyword evidence="4" id="KW-0472">Membrane</keyword>
<evidence type="ECO:0000256" key="4">
    <source>
        <dbReference type="SAM" id="Phobius"/>
    </source>
</evidence>
<name>A0A2U1TAS2_9MICO</name>
<dbReference type="Pfam" id="PF04203">
    <property type="entry name" value="Sortase"/>
    <property type="match status" value="1"/>
</dbReference>
<dbReference type="AlphaFoldDB" id="A0A2U1TAS2"/>
<dbReference type="EMBL" id="QEFB01000017">
    <property type="protein sequence ID" value="PWC05998.1"/>
    <property type="molecule type" value="Genomic_DNA"/>
</dbReference>
<evidence type="ECO:0000256" key="1">
    <source>
        <dbReference type="ARBA" id="ARBA00022801"/>
    </source>
</evidence>
<dbReference type="Gene3D" id="2.40.260.10">
    <property type="entry name" value="Sortase"/>
    <property type="match status" value="1"/>
</dbReference>
<dbReference type="InterPro" id="IPR053465">
    <property type="entry name" value="Sortase_Class_E"/>
</dbReference>
<dbReference type="SUPFAM" id="SSF63817">
    <property type="entry name" value="Sortase"/>
    <property type="match status" value="1"/>
</dbReference>
<evidence type="ECO:0000313" key="5">
    <source>
        <dbReference type="EMBL" id="PWC05998.1"/>
    </source>
</evidence>
<protein>
    <submittedName>
        <fullName evidence="5">Class E sortase</fullName>
    </submittedName>
</protein>
<keyword evidence="6" id="KW-1185">Reference proteome</keyword>
<dbReference type="Proteomes" id="UP000244962">
    <property type="component" value="Unassembled WGS sequence"/>
</dbReference>
<feature type="region of interest" description="Disordered" evidence="3">
    <location>
        <begin position="72"/>
        <end position="97"/>
    </location>
</feature>
<proteinExistence type="predicted"/>
<dbReference type="RefSeq" id="WP_108963549.1">
    <property type="nucleotide sequence ID" value="NZ_QEFB01000017.1"/>
</dbReference>
<feature type="region of interest" description="Disordered" evidence="3">
    <location>
        <begin position="1"/>
        <end position="22"/>
    </location>
</feature>
<keyword evidence="4" id="KW-1133">Transmembrane helix</keyword>
<gene>
    <name evidence="5" type="ORF">DF223_13235</name>
</gene>
<dbReference type="NCBIfam" id="NF033747">
    <property type="entry name" value="class_E_sortase"/>
    <property type="match status" value="1"/>
</dbReference>
<dbReference type="InterPro" id="IPR005754">
    <property type="entry name" value="Sortase"/>
</dbReference>
<keyword evidence="1" id="KW-0378">Hydrolase</keyword>
<dbReference type="GO" id="GO:0016787">
    <property type="term" value="F:hydrolase activity"/>
    <property type="evidence" value="ECO:0007669"/>
    <property type="project" value="UniProtKB-KW"/>
</dbReference>
<accession>A0A2U1TAS2</accession>
<keyword evidence="4" id="KW-0812">Transmembrane</keyword>
<feature type="active site" description="Proton donor/acceptor" evidence="2">
    <location>
        <position position="164"/>
    </location>
</feature>
<dbReference type="InterPro" id="IPR042003">
    <property type="entry name" value="Sortase_E"/>
</dbReference>
<feature type="active site" description="Acyl-thioester intermediate" evidence="2">
    <location>
        <position position="232"/>
    </location>
</feature>
<organism evidence="5 6">
    <name type="scientific">Mycetocola zhujimingii</name>
    <dbReference type="NCBI Taxonomy" id="2079792"/>
    <lineage>
        <taxon>Bacteria</taxon>
        <taxon>Bacillati</taxon>
        <taxon>Actinomycetota</taxon>
        <taxon>Actinomycetes</taxon>
        <taxon>Micrococcales</taxon>
        <taxon>Microbacteriaceae</taxon>
        <taxon>Mycetocola</taxon>
    </lineage>
</organism>
<evidence type="ECO:0000313" key="6">
    <source>
        <dbReference type="Proteomes" id="UP000244962"/>
    </source>
</evidence>
<feature type="transmembrane region" description="Helical" evidence="4">
    <location>
        <begin position="32"/>
        <end position="56"/>
    </location>
</feature>
<dbReference type="CDD" id="cd05830">
    <property type="entry name" value="Sortase_E"/>
    <property type="match status" value="1"/>
</dbReference>
<feature type="compositionally biased region" description="Polar residues" evidence="3">
    <location>
        <begin position="76"/>
        <end position="94"/>
    </location>
</feature>
<dbReference type="NCBIfam" id="TIGR01076">
    <property type="entry name" value="sortase_fam"/>
    <property type="match status" value="1"/>
</dbReference>
<reference evidence="6" key="1">
    <citation type="submission" date="2018-04" db="EMBL/GenBank/DDBJ databases">
        <authorList>
            <person name="Liu S."/>
            <person name="Wang Z."/>
            <person name="Li J."/>
        </authorList>
    </citation>
    <scope>NUCLEOTIDE SEQUENCE [LARGE SCALE GENOMIC DNA]</scope>
    <source>
        <strain evidence="6">622</strain>
    </source>
</reference>
<evidence type="ECO:0000256" key="3">
    <source>
        <dbReference type="SAM" id="MobiDB-lite"/>
    </source>
</evidence>
<sequence>MPSTDPAVPDTAAGRRLRAPAKSPRPRSRISIVGVIGELLITAGVLVMLFLVWQLWLNDAIERAAQDSEAAELSEQWASSMPTTVPSPAESNPQPVDYGEPLILPQPGDAETFAIMHVPRFGPDYAAKIAGGVSKARTLDPLGIGHYPDTQMPGEVGNFAIAGHRNTHGKPLNSIGSLQVGDAIVIQVQDGWYTYRYRTTEYVKPSGVGVLDPVPQSDGVVATDSIITLTSCNPVFSQAERIVAYGVFESWTPVSAGPPEALTESLEG</sequence>
<comment type="caution">
    <text evidence="5">The sequence shown here is derived from an EMBL/GenBank/DDBJ whole genome shotgun (WGS) entry which is preliminary data.</text>
</comment>
<dbReference type="InterPro" id="IPR023365">
    <property type="entry name" value="Sortase_dom-sf"/>
</dbReference>